<evidence type="ECO:0000256" key="1">
    <source>
        <dbReference type="SAM" id="Coils"/>
    </source>
</evidence>
<dbReference type="SUPFAM" id="SSF57959">
    <property type="entry name" value="Leucine zipper domain"/>
    <property type="match status" value="1"/>
</dbReference>
<dbReference type="InterPro" id="IPR031106">
    <property type="entry name" value="C/EBP"/>
</dbReference>
<dbReference type="GO" id="GO:0006357">
    <property type="term" value="P:regulation of transcription by RNA polymerase II"/>
    <property type="evidence" value="ECO:0000318"/>
    <property type="project" value="GO_Central"/>
</dbReference>
<keyword evidence="4" id="KW-1185">Reference proteome</keyword>
<keyword evidence="1" id="KW-0175">Coiled coil</keyword>
<gene>
    <name evidence="3" type="primary">WBGene00276796</name>
</gene>
<dbReference type="InterPro" id="IPR046347">
    <property type="entry name" value="bZIP_sf"/>
</dbReference>
<evidence type="ECO:0000313" key="3">
    <source>
        <dbReference type="EnsemblMetazoa" id="PPA38427.1"/>
    </source>
</evidence>
<dbReference type="InterPro" id="IPR004827">
    <property type="entry name" value="bZIP"/>
</dbReference>
<dbReference type="Pfam" id="PF07716">
    <property type="entry name" value="bZIP_2"/>
    <property type="match status" value="1"/>
</dbReference>
<dbReference type="GO" id="GO:0000981">
    <property type="term" value="F:DNA-binding transcription factor activity, RNA polymerase II-specific"/>
    <property type="evidence" value="ECO:0000318"/>
    <property type="project" value="GO_Central"/>
</dbReference>
<feature type="coiled-coil region" evidence="1">
    <location>
        <begin position="230"/>
        <end position="257"/>
    </location>
</feature>
<organism evidence="3 4">
    <name type="scientific">Pristionchus pacificus</name>
    <name type="common">Parasitic nematode worm</name>
    <dbReference type="NCBI Taxonomy" id="54126"/>
    <lineage>
        <taxon>Eukaryota</taxon>
        <taxon>Metazoa</taxon>
        <taxon>Ecdysozoa</taxon>
        <taxon>Nematoda</taxon>
        <taxon>Chromadorea</taxon>
        <taxon>Rhabditida</taxon>
        <taxon>Rhabditina</taxon>
        <taxon>Diplogasteromorpha</taxon>
        <taxon>Diplogasteroidea</taxon>
        <taxon>Neodiplogasteridae</taxon>
        <taxon>Pristionchus</taxon>
    </lineage>
</organism>
<feature type="compositionally biased region" description="Acidic residues" evidence="2">
    <location>
        <begin position="55"/>
        <end position="64"/>
    </location>
</feature>
<dbReference type="EnsemblMetazoa" id="PPA38427.1">
    <property type="protein sequence ID" value="PPA38427.1"/>
    <property type="gene ID" value="WBGene00276796"/>
</dbReference>
<feature type="region of interest" description="Disordered" evidence="2">
    <location>
        <begin position="137"/>
        <end position="156"/>
    </location>
</feature>
<dbReference type="Proteomes" id="UP000005239">
    <property type="component" value="Unassembled WGS sequence"/>
</dbReference>
<dbReference type="OrthoDB" id="10039716at2759"/>
<dbReference type="AlphaFoldDB" id="A0A2A6CFH1"/>
<reference evidence="3" key="2">
    <citation type="submission" date="2022-06" db="UniProtKB">
        <authorList>
            <consortium name="EnsemblMetazoa"/>
        </authorList>
    </citation>
    <scope>IDENTIFICATION</scope>
    <source>
        <strain evidence="3">PS312</strain>
    </source>
</reference>
<name>A0A2A6CFH1_PRIPA</name>
<proteinExistence type="predicted"/>
<reference evidence="4" key="1">
    <citation type="journal article" date="2008" name="Nat. Genet.">
        <title>The Pristionchus pacificus genome provides a unique perspective on nematode lifestyle and parasitism.</title>
        <authorList>
            <person name="Dieterich C."/>
            <person name="Clifton S.W."/>
            <person name="Schuster L.N."/>
            <person name="Chinwalla A."/>
            <person name="Delehaunty K."/>
            <person name="Dinkelacker I."/>
            <person name="Fulton L."/>
            <person name="Fulton R."/>
            <person name="Godfrey J."/>
            <person name="Minx P."/>
            <person name="Mitreva M."/>
            <person name="Roeseler W."/>
            <person name="Tian H."/>
            <person name="Witte H."/>
            <person name="Yang S.P."/>
            <person name="Wilson R.K."/>
            <person name="Sommer R.J."/>
        </authorList>
    </citation>
    <scope>NUCLEOTIDE SEQUENCE [LARGE SCALE GENOMIC DNA]</scope>
    <source>
        <strain evidence="4">PS312</strain>
    </source>
</reference>
<dbReference type="PANTHER" id="PTHR23334:SF43">
    <property type="entry name" value="CCAAT_ENHANCER-BINDING PROTEIN HOMOLOG 1-RELATED"/>
    <property type="match status" value="1"/>
</dbReference>
<evidence type="ECO:0000313" key="4">
    <source>
        <dbReference type="Proteomes" id="UP000005239"/>
    </source>
</evidence>
<dbReference type="PANTHER" id="PTHR23334">
    <property type="entry name" value="CCAAT/ENHANCER BINDING PROTEIN"/>
    <property type="match status" value="1"/>
</dbReference>
<accession>A0A2A6CFH1</accession>
<dbReference type="GO" id="GO:0000978">
    <property type="term" value="F:RNA polymerase II cis-regulatory region sequence-specific DNA binding"/>
    <property type="evidence" value="ECO:0000318"/>
    <property type="project" value="GO_Central"/>
</dbReference>
<evidence type="ECO:0000256" key="2">
    <source>
        <dbReference type="SAM" id="MobiDB-lite"/>
    </source>
</evidence>
<sequence>MIFSQTMSFNSNANNYNPMYGRQESTVSMESLGNAYTEDMKAMLETPLDLNEYLFDDMDGDWPAEDQPQMDPQQPSEKQQTPQFYQEQFQMQQALYHDFSSHNNSHYGGDQFDGSEYSPNYDRPHQGMRQNMVEVKSEPDEEEFGYEKDTTPLPSTSRQMIASPIIRHRKDAAKALEEYKPQTKARGYKIKPEEVKADPTYKLKRARNNDAVRKSRTKAKEQQMEREKELSVIRERCNALEKENKILKLRLSKYEKI</sequence>
<protein>
    <submittedName>
        <fullName evidence="3">Cebp-1</fullName>
    </submittedName>
</protein>
<feature type="region of interest" description="Disordered" evidence="2">
    <location>
        <begin position="55"/>
        <end position="83"/>
    </location>
</feature>
<dbReference type="GO" id="GO:0006351">
    <property type="term" value="P:DNA-templated transcription"/>
    <property type="evidence" value="ECO:0007669"/>
    <property type="project" value="InterPro"/>
</dbReference>
<accession>A0A8R1UR46</accession>
<dbReference type="Gene3D" id="1.20.5.170">
    <property type="match status" value="1"/>
</dbReference>